<dbReference type="eggNOG" id="COG1024">
    <property type="taxonomic scope" value="Bacteria"/>
</dbReference>
<accession>E3IWS1</accession>
<evidence type="ECO:0000313" key="4">
    <source>
        <dbReference type="Proteomes" id="UP000002484"/>
    </source>
</evidence>
<gene>
    <name evidence="3" type="ordered locus">FraEuI1c_3392</name>
</gene>
<sequence length="271" mass="28933">MADTVIEIEEPRPGITLVRLNRPEVLNAITAELIQGLRDVLRGIQDDAQVRAVVLTGAGRAFCAGLDLRGYGDLPGSPEHGEGVPQTGLRGQRHVSELVEDFRRVRAPIIAAVNGPAAGAGLSISLLCDIRLAARSASFHASFIRRGLSGCDIGVSWLLPRAIGFARAADLLLTGGSLDAAEAERVGLVSAVIPDEELLDAAVERARAIAELSPFGVWQTKELLWANQEIGGLRAAVALEDRTQALAGMTEDHREAVAAFLEKRPAIYRDR</sequence>
<dbReference type="InParanoid" id="E3IWS1"/>
<dbReference type="InterPro" id="IPR029045">
    <property type="entry name" value="ClpP/crotonase-like_dom_sf"/>
</dbReference>
<dbReference type="RefSeq" id="WP_013424519.1">
    <property type="nucleotide sequence ID" value="NC_014666.1"/>
</dbReference>
<dbReference type="PANTHER" id="PTHR43459:SF1">
    <property type="entry name" value="EG:BACN32G11.4 PROTEIN"/>
    <property type="match status" value="1"/>
</dbReference>
<name>E3IWS1_PSEI1</name>
<dbReference type="Gene3D" id="1.10.12.10">
    <property type="entry name" value="Lyase 2-enoyl-coa Hydratase, Chain A, domain 2"/>
    <property type="match status" value="1"/>
</dbReference>
<keyword evidence="3" id="KW-0413">Isomerase</keyword>
<dbReference type="GO" id="GO:0016853">
    <property type="term" value="F:isomerase activity"/>
    <property type="evidence" value="ECO:0007669"/>
    <property type="project" value="UniProtKB-KW"/>
</dbReference>
<dbReference type="Gene3D" id="3.90.226.10">
    <property type="entry name" value="2-enoyl-CoA Hydratase, Chain A, domain 1"/>
    <property type="match status" value="1"/>
</dbReference>
<dbReference type="InterPro" id="IPR014748">
    <property type="entry name" value="Enoyl-CoA_hydra_C"/>
</dbReference>
<evidence type="ECO:0000313" key="3">
    <source>
        <dbReference type="EMBL" id="ADP81401.1"/>
    </source>
</evidence>
<dbReference type="OrthoDB" id="9777711at2"/>
<evidence type="ECO:0000256" key="2">
    <source>
        <dbReference type="RuleBase" id="RU003707"/>
    </source>
</evidence>
<reference evidence="3 4" key="1">
    <citation type="submission" date="2010-10" db="EMBL/GenBank/DDBJ databases">
        <title>Complete sequence of Frankia sp. EuI1c.</title>
        <authorList>
            <consortium name="US DOE Joint Genome Institute"/>
            <person name="Lucas S."/>
            <person name="Copeland A."/>
            <person name="Lapidus A."/>
            <person name="Cheng J.-F."/>
            <person name="Bruce D."/>
            <person name="Goodwin L."/>
            <person name="Pitluck S."/>
            <person name="Chertkov O."/>
            <person name="Detter J.C."/>
            <person name="Han C."/>
            <person name="Tapia R."/>
            <person name="Land M."/>
            <person name="Hauser L."/>
            <person name="Jeffries C."/>
            <person name="Kyrpides N."/>
            <person name="Ivanova N."/>
            <person name="Mikhailova N."/>
            <person name="Beauchemin N."/>
            <person name="Sen A."/>
            <person name="Sur S.A."/>
            <person name="Gtari M."/>
            <person name="Wall L."/>
            <person name="Tisa L."/>
            <person name="Woyke T."/>
        </authorList>
    </citation>
    <scope>NUCLEOTIDE SEQUENCE [LARGE SCALE GENOMIC DNA]</scope>
    <source>
        <strain evidence="4">DSM 45817 / CECT 9037 / EuI1c</strain>
    </source>
</reference>
<dbReference type="EMBL" id="CP002299">
    <property type="protein sequence ID" value="ADP81401.1"/>
    <property type="molecule type" value="Genomic_DNA"/>
</dbReference>
<dbReference type="InterPro" id="IPR018376">
    <property type="entry name" value="Enoyl-CoA_hyd/isom_CS"/>
</dbReference>
<proteinExistence type="inferred from homology"/>
<evidence type="ECO:0000256" key="1">
    <source>
        <dbReference type="ARBA" id="ARBA00005254"/>
    </source>
</evidence>
<dbReference type="FunCoup" id="E3IWS1">
    <property type="interactions" value="93"/>
</dbReference>
<protein>
    <submittedName>
        <fullName evidence="3">Enoyl-CoA hydratase/isomerase</fullName>
    </submittedName>
</protein>
<organism evidence="3 4">
    <name type="scientific">Pseudofrankia inefficax (strain DSM 45817 / CECT 9037 / DDB 130130 / EuI1c)</name>
    <name type="common">Frankia inefficax</name>
    <dbReference type="NCBI Taxonomy" id="298654"/>
    <lineage>
        <taxon>Bacteria</taxon>
        <taxon>Bacillati</taxon>
        <taxon>Actinomycetota</taxon>
        <taxon>Actinomycetes</taxon>
        <taxon>Frankiales</taxon>
        <taxon>Frankiaceae</taxon>
        <taxon>Pseudofrankia</taxon>
    </lineage>
</organism>
<dbReference type="HOGENOM" id="CLU_009834_7_2_11"/>
<dbReference type="CDD" id="cd06558">
    <property type="entry name" value="crotonase-like"/>
    <property type="match status" value="1"/>
</dbReference>
<dbReference type="SUPFAM" id="SSF52096">
    <property type="entry name" value="ClpP/crotonase"/>
    <property type="match status" value="1"/>
</dbReference>
<dbReference type="Pfam" id="PF00378">
    <property type="entry name" value="ECH_1"/>
    <property type="match status" value="1"/>
</dbReference>
<dbReference type="PANTHER" id="PTHR43459">
    <property type="entry name" value="ENOYL-COA HYDRATASE"/>
    <property type="match status" value="1"/>
</dbReference>
<keyword evidence="4" id="KW-1185">Reference proteome</keyword>
<dbReference type="InterPro" id="IPR001753">
    <property type="entry name" value="Enoyl-CoA_hydra/iso"/>
</dbReference>
<dbReference type="STRING" id="298654.FraEuI1c_3392"/>
<dbReference type="Proteomes" id="UP000002484">
    <property type="component" value="Chromosome"/>
</dbReference>
<dbReference type="PROSITE" id="PS00166">
    <property type="entry name" value="ENOYL_COA_HYDRATASE"/>
    <property type="match status" value="1"/>
</dbReference>
<dbReference type="AlphaFoldDB" id="E3IWS1"/>
<dbReference type="KEGG" id="fri:FraEuI1c_3392"/>
<comment type="similarity">
    <text evidence="1 2">Belongs to the enoyl-CoA hydratase/isomerase family.</text>
</comment>